<dbReference type="AlphaFoldDB" id="A0A9N8EZ88"/>
<dbReference type="EMBL" id="CAICTM010002059">
    <property type="protein sequence ID" value="CAB9527744.1"/>
    <property type="molecule type" value="Genomic_DNA"/>
</dbReference>
<keyword evidence="2" id="KW-1133">Transmembrane helix</keyword>
<dbReference type="PANTHER" id="PTHR36978:SF4">
    <property type="entry name" value="P-LOOP CONTAINING NUCLEOSIDE TRIPHOSPHATE HYDROLASE PROTEIN"/>
    <property type="match status" value="1"/>
</dbReference>
<dbReference type="SUPFAM" id="SSF52540">
    <property type="entry name" value="P-loop containing nucleoside triphosphate hydrolases"/>
    <property type="match status" value="1"/>
</dbReference>
<dbReference type="InterPro" id="IPR027417">
    <property type="entry name" value="P-loop_NTPase"/>
</dbReference>
<dbReference type="PANTHER" id="PTHR36978">
    <property type="entry name" value="P-LOOP CONTAINING NUCLEOTIDE TRIPHOSPHATE HYDROLASE"/>
    <property type="match status" value="1"/>
</dbReference>
<gene>
    <name evidence="3" type="ORF">SEMRO_2061_G313000.1</name>
</gene>
<dbReference type="OrthoDB" id="408152at2759"/>
<dbReference type="InterPro" id="IPR040632">
    <property type="entry name" value="Sulfotransfer_4"/>
</dbReference>
<protein>
    <submittedName>
        <fullName evidence="3">Uncharacterized protein</fullName>
    </submittedName>
</protein>
<evidence type="ECO:0000256" key="2">
    <source>
        <dbReference type="SAM" id="Phobius"/>
    </source>
</evidence>
<comment type="caution">
    <text evidence="3">The sequence shown here is derived from an EMBL/GenBank/DDBJ whole genome shotgun (WGS) entry which is preliminary data.</text>
</comment>
<dbReference type="Proteomes" id="UP001153069">
    <property type="component" value="Unassembled WGS sequence"/>
</dbReference>
<evidence type="ECO:0000313" key="4">
    <source>
        <dbReference type="Proteomes" id="UP001153069"/>
    </source>
</evidence>
<evidence type="ECO:0000256" key="1">
    <source>
        <dbReference type="SAM" id="MobiDB-lite"/>
    </source>
</evidence>
<feature type="compositionally biased region" description="Basic and acidic residues" evidence="1">
    <location>
        <begin position="55"/>
        <end position="84"/>
    </location>
</feature>
<organism evidence="3 4">
    <name type="scientific">Seminavis robusta</name>
    <dbReference type="NCBI Taxonomy" id="568900"/>
    <lineage>
        <taxon>Eukaryota</taxon>
        <taxon>Sar</taxon>
        <taxon>Stramenopiles</taxon>
        <taxon>Ochrophyta</taxon>
        <taxon>Bacillariophyta</taxon>
        <taxon>Bacillariophyceae</taxon>
        <taxon>Bacillariophycidae</taxon>
        <taxon>Naviculales</taxon>
        <taxon>Naviculaceae</taxon>
        <taxon>Seminavis</taxon>
    </lineage>
</organism>
<proteinExistence type="predicted"/>
<sequence length="483" mass="54854">MGPTVNAQLRIHTYSLISIIIFGQEKVRMNNDVTKGLLTQGPLTLDNRVAKRHRPEPGKIQKENRPEKTARKSERAQQARDKIGSSEPDIFGCPRWVLQPPRFDSFIHCSPSILILTITNSQQTTMASMSGTAKLQLEQGSWMETLHEIYIGFVVGVMHNWYFIDKFLREKIAQPVAGLLGYDLMLDQGAEEKEKTLKVVGVGYGRTGTYSLTLALEELGFPTLHTQHMYEHAEVFAMWIDEVFQPSIDGGHASLRKPDLQLVADHGFQATCDLPMALYYEQIMEEFPDCKFILTTRKDSEVWFRSWDTLTKSITQPARFGNFVPAVRPVMIYLRWLFAMVNKDESYLSLPYPLPDQQKEASIASYEAHNAHVRATIPADRLLEYNVKDGWDPICQFLEIQDCPTTPFPKTNSARSVRVQAISSFVVPFSLIFFCLCWIFVKVFRRVLGTTPVKYINWRCRLLSAKVTGALNGTGSACPQKSS</sequence>
<reference evidence="3" key="1">
    <citation type="submission" date="2020-06" db="EMBL/GenBank/DDBJ databases">
        <authorList>
            <consortium name="Plant Systems Biology data submission"/>
        </authorList>
    </citation>
    <scope>NUCLEOTIDE SEQUENCE</scope>
    <source>
        <strain evidence="3">D6</strain>
    </source>
</reference>
<keyword evidence="2" id="KW-0472">Membrane</keyword>
<dbReference type="Pfam" id="PF17784">
    <property type="entry name" value="Sulfotransfer_4"/>
    <property type="match status" value="1"/>
</dbReference>
<accession>A0A9N8EZ88</accession>
<dbReference type="Gene3D" id="3.40.50.300">
    <property type="entry name" value="P-loop containing nucleotide triphosphate hydrolases"/>
    <property type="match status" value="1"/>
</dbReference>
<name>A0A9N8EZ88_9STRA</name>
<feature type="region of interest" description="Disordered" evidence="1">
    <location>
        <begin position="44"/>
        <end position="84"/>
    </location>
</feature>
<evidence type="ECO:0000313" key="3">
    <source>
        <dbReference type="EMBL" id="CAB9527744.1"/>
    </source>
</evidence>
<keyword evidence="2" id="KW-0812">Transmembrane</keyword>
<feature type="transmembrane region" description="Helical" evidence="2">
    <location>
        <begin position="421"/>
        <end position="441"/>
    </location>
</feature>
<keyword evidence="4" id="KW-1185">Reference proteome</keyword>